<evidence type="ECO:0000256" key="3">
    <source>
        <dbReference type="ARBA" id="ARBA00022692"/>
    </source>
</evidence>
<evidence type="ECO:0000256" key="4">
    <source>
        <dbReference type="ARBA" id="ARBA00022989"/>
    </source>
</evidence>
<keyword evidence="9" id="KW-1185">Reference proteome</keyword>
<evidence type="ECO:0000313" key="8">
    <source>
        <dbReference type="EMBL" id="KAF6819245.1"/>
    </source>
</evidence>
<keyword evidence="5 7" id="KW-0472">Membrane</keyword>
<dbReference type="PANTHER" id="PTHR43791">
    <property type="entry name" value="PERMEASE-RELATED"/>
    <property type="match status" value="1"/>
</dbReference>
<feature type="transmembrane region" description="Helical" evidence="7">
    <location>
        <begin position="187"/>
        <end position="208"/>
    </location>
</feature>
<dbReference type="InterPro" id="IPR011701">
    <property type="entry name" value="MFS"/>
</dbReference>
<feature type="transmembrane region" description="Helical" evidence="7">
    <location>
        <begin position="386"/>
        <end position="406"/>
    </location>
</feature>
<feature type="transmembrane region" description="Helical" evidence="7">
    <location>
        <begin position="353"/>
        <end position="374"/>
    </location>
</feature>
<dbReference type="GO" id="GO:0016020">
    <property type="term" value="C:membrane"/>
    <property type="evidence" value="ECO:0007669"/>
    <property type="project" value="UniProtKB-SubCell"/>
</dbReference>
<feature type="transmembrane region" description="Helical" evidence="7">
    <location>
        <begin position="220"/>
        <end position="241"/>
    </location>
</feature>
<accession>A0A8H6N4L6</accession>
<evidence type="ECO:0000256" key="6">
    <source>
        <dbReference type="ARBA" id="ARBA00037968"/>
    </source>
</evidence>
<evidence type="ECO:0000256" key="2">
    <source>
        <dbReference type="ARBA" id="ARBA00022448"/>
    </source>
</evidence>
<dbReference type="FunFam" id="1.20.1250.20:FF:000064">
    <property type="entry name" value="MFS allantoate transporter"/>
    <property type="match status" value="1"/>
</dbReference>
<organism evidence="8 9">
    <name type="scientific">Colletotrichum plurivorum</name>
    <dbReference type="NCBI Taxonomy" id="2175906"/>
    <lineage>
        <taxon>Eukaryota</taxon>
        <taxon>Fungi</taxon>
        <taxon>Dikarya</taxon>
        <taxon>Ascomycota</taxon>
        <taxon>Pezizomycotina</taxon>
        <taxon>Sordariomycetes</taxon>
        <taxon>Hypocreomycetidae</taxon>
        <taxon>Glomerellales</taxon>
        <taxon>Glomerellaceae</taxon>
        <taxon>Colletotrichum</taxon>
        <taxon>Colletotrichum orchidearum species complex</taxon>
    </lineage>
</organism>
<feature type="transmembrane region" description="Helical" evidence="7">
    <location>
        <begin position="130"/>
        <end position="147"/>
    </location>
</feature>
<dbReference type="AlphaFoldDB" id="A0A8H6N4L6"/>
<evidence type="ECO:0000256" key="7">
    <source>
        <dbReference type="SAM" id="Phobius"/>
    </source>
</evidence>
<keyword evidence="2" id="KW-0813">Transport</keyword>
<dbReference type="Proteomes" id="UP000654918">
    <property type="component" value="Unassembled WGS sequence"/>
</dbReference>
<dbReference type="PANTHER" id="PTHR43791:SF40">
    <property type="entry name" value="THIAMINE PATHWAY TRANSPORTER THI73"/>
    <property type="match status" value="1"/>
</dbReference>
<keyword evidence="4 7" id="KW-1133">Transmembrane helix</keyword>
<feature type="transmembrane region" description="Helical" evidence="7">
    <location>
        <begin position="153"/>
        <end position="175"/>
    </location>
</feature>
<keyword evidence="3 7" id="KW-0812">Transmembrane</keyword>
<comment type="similarity">
    <text evidence="6">Belongs to the major facilitator superfamily. Allantoate permease family.</text>
</comment>
<dbReference type="Pfam" id="PF07690">
    <property type="entry name" value="MFS_1"/>
    <property type="match status" value="1"/>
</dbReference>
<proteinExistence type="inferred from homology"/>
<evidence type="ECO:0000313" key="9">
    <source>
        <dbReference type="Proteomes" id="UP000654918"/>
    </source>
</evidence>
<dbReference type="InterPro" id="IPR036259">
    <property type="entry name" value="MFS_trans_sf"/>
</dbReference>
<feature type="transmembrane region" description="Helical" evidence="7">
    <location>
        <begin position="413"/>
        <end position="435"/>
    </location>
</feature>
<name>A0A8H6N4L6_9PEZI</name>
<feature type="transmembrane region" description="Helical" evidence="7">
    <location>
        <begin position="447"/>
        <end position="469"/>
    </location>
</feature>
<sequence length="506" mass="56140">MDSHQKTDIEKAKRIFDDQPETLVGEVKDVSNADAALDFLRQHGDVSEMTSEDERRLKRKIDWRIVPLMFGCYILQYLDKTLINYANVMGLQEDTGITGDQYSQLAMIFYVSYLAFEFPHAWGMQRYPTAKYIGVMVCLWGTVLAVTSACHNWAGLVVTRVVLVLGLCSGFSDILQWYKRQEQPPRMGIWYLGTGGGTIVGSLISFGFQHYQSSGFTSWQIMFLVCGIITVAVGITVILVLPDNPMSAKFLTPEEKVWAIERLRANQTGVENKHFKWPQFVECFTDPQTYLLALITISSNVPNGAVSSFQATIIKGFGYSSKETALLSIPSGAVSIVSILAATNIAGRFNQRAVNVICLLVPGVVGAALMAFLPDDNKAGKLIGNYMTNCIGATLPLLYSLVGANYAGHTKKVTMNATLLICFCIGNVIGPLTFTADSAPEYIPAKIAIIVTCGLAMVFTLMLRFYYVWENKRREKLVRSGGLGHLKDVEFSDMTDRVNKEFRYTL</sequence>
<comment type="subcellular location">
    <subcellularLocation>
        <location evidence="1">Membrane</location>
        <topology evidence="1">Multi-pass membrane protein</topology>
    </subcellularLocation>
</comment>
<evidence type="ECO:0000256" key="1">
    <source>
        <dbReference type="ARBA" id="ARBA00004141"/>
    </source>
</evidence>
<evidence type="ECO:0000256" key="5">
    <source>
        <dbReference type="ARBA" id="ARBA00023136"/>
    </source>
</evidence>
<protein>
    <submittedName>
        <fullName evidence="8">Allantoate permease</fullName>
    </submittedName>
</protein>
<dbReference type="EMBL" id="WIGO01000289">
    <property type="protein sequence ID" value="KAF6819245.1"/>
    <property type="molecule type" value="Genomic_DNA"/>
</dbReference>
<reference evidence="8" key="1">
    <citation type="journal article" date="2020" name="Phytopathology">
        <title>Genome Sequence Resources of Colletotrichum truncatum, C. plurivorum, C. musicola, and C. sojae: Four Species Pathogenic to Soybean (Glycine max).</title>
        <authorList>
            <person name="Rogerio F."/>
            <person name="Boufleur T.R."/>
            <person name="Ciampi-Guillardi M."/>
            <person name="Sukno S.A."/>
            <person name="Thon M.R."/>
            <person name="Massola Junior N.S."/>
            <person name="Baroncelli R."/>
        </authorList>
    </citation>
    <scope>NUCLEOTIDE SEQUENCE</scope>
    <source>
        <strain evidence="8">LFN00145</strain>
    </source>
</reference>
<dbReference type="GO" id="GO:0022857">
    <property type="term" value="F:transmembrane transporter activity"/>
    <property type="evidence" value="ECO:0007669"/>
    <property type="project" value="InterPro"/>
</dbReference>
<comment type="caution">
    <text evidence="8">The sequence shown here is derived from an EMBL/GenBank/DDBJ whole genome shotgun (WGS) entry which is preliminary data.</text>
</comment>
<gene>
    <name evidence="8" type="ORF">CPLU01_13094</name>
</gene>
<dbReference type="Gene3D" id="1.20.1250.20">
    <property type="entry name" value="MFS general substrate transporter like domains"/>
    <property type="match status" value="2"/>
</dbReference>
<dbReference type="SUPFAM" id="SSF103473">
    <property type="entry name" value="MFS general substrate transporter"/>
    <property type="match status" value="1"/>
</dbReference>